<evidence type="ECO:0000313" key="2">
    <source>
        <dbReference type="EMBL" id="CAD2214345.1"/>
    </source>
</evidence>
<organism evidence="2 3">
    <name type="scientific">Angomonas deanei</name>
    <dbReference type="NCBI Taxonomy" id="59799"/>
    <lineage>
        <taxon>Eukaryota</taxon>
        <taxon>Discoba</taxon>
        <taxon>Euglenozoa</taxon>
        <taxon>Kinetoplastea</taxon>
        <taxon>Metakinetoplastina</taxon>
        <taxon>Trypanosomatida</taxon>
        <taxon>Trypanosomatidae</taxon>
        <taxon>Strigomonadinae</taxon>
        <taxon>Angomonas</taxon>
    </lineage>
</organism>
<sequence length="364" mass="42265">MYHKPRLPHEVHTSPPSLQPCEGDYTLGSNVNTKTNRGAVRIQSVLVRPTPEKAEIPKPLHPPSAIPSDRPTTTTTTTTMRGAAAALHPYNNNNNRDASHPELVYMTSEEELEEELPHPYRLTDRYHHTRESNLQGEPTMKRNSHPRPSTPQNRNEHREGLPVKEEKNLDEKLTILNRRREIFDTYGRKLSQQNKENVRERTPKKRKEGPVAFTVETHHTHHHTISDTNKKENVSNYKKTSLFQSSYRILSEIETNQLKTGDSSHYRIEYPFQFWLTQPKTNKIIQPPNQNEIKYASIVELTEKIGEIKRKTPKQIKENVLYYFSVPTVHYTYSYDKHKNSTLGCEEGLTSEELKSWLSSVEKE</sequence>
<evidence type="ECO:0000256" key="1">
    <source>
        <dbReference type="SAM" id="MobiDB-lite"/>
    </source>
</evidence>
<gene>
    <name evidence="2" type="ORF">ADEAN_000179000</name>
</gene>
<feature type="region of interest" description="Disordered" evidence="1">
    <location>
        <begin position="191"/>
        <end position="210"/>
    </location>
</feature>
<dbReference type="EMBL" id="LR877147">
    <property type="protein sequence ID" value="CAD2214345.1"/>
    <property type="molecule type" value="Genomic_DNA"/>
</dbReference>
<dbReference type="AlphaFoldDB" id="A0A7G2C4A1"/>
<feature type="compositionally biased region" description="Basic and acidic residues" evidence="1">
    <location>
        <begin position="154"/>
        <end position="166"/>
    </location>
</feature>
<feature type="region of interest" description="Disordered" evidence="1">
    <location>
        <begin position="48"/>
        <end position="76"/>
    </location>
</feature>
<proteinExistence type="predicted"/>
<feature type="region of interest" description="Disordered" evidence="1">
    <location>
        <begin position="132"/>
        <end position="166"/>
    </location>
</feature>
<evidence type="ECO:0000313" key="3">
    <source>
        <dbReference type="Proteomes" id="UP000515908"/>
    </source>
</evidence>
<dbReference type="VEuPathDB" id="TriTrypDB:ADEAN_000179000"/>
<reference evidence="2 3" key="1">
    <citation type="submission" date="2020-08" db="EMBL/GenBank/DDBJ databases">
        <authorList>
            <person name="Newling K."/>
            <person name="Davey J."/>
            <person name="Forrester S."/>
        </authorList>
    </citation>
    <scope>NUCLEOTIDE SEQUENCE [LARGE SCALE GENOMIC DNA]</scope>
    <source>
        <strain evidence="3">Crithidia deanei Carvalho (ATCC PRA-265)</strain>
    </source>
</reference>
<accession>A0A7G2C4A1</accession>
<protein>
    <submittedName>
        <fullName evidence="2">Uncharacterized protein</fullName>
    </submittedName>
</protein>
<dbReference type="Proteomes" id="UP000515908">
    <property type="component" value="Chromosome 03"/>
</dbReference>
<feature type="region of interest" description="Disordered" evidence="1">
    <location>
        <begin position="1"/>
        <end position="22"/>
    </location>
</feature>
<name>A0A7G2C4A1_9TRYP</name>
<keyword evidence="3" id="KW-1185">Reference proteome</keyword>